<evidence type="ECO:0000256" key="5">
    <source>
        <dbReference type="ARBA" id="ARBA00022763"/>
    </source>
</evidence>
<feature type="domain" description="Methylated-DNA-[protein]-cysteine S-methyltransferase DNA binding" evidence="8">
    <location>
        <begin position="86"/>
        <end position="165"/>
    </location>
</feature>
<gene>
    <name evidence="9" type="ORF">MNBD_ALPHA03-348</name>
</gene>
<sequence>MTKTLIIDYLDSEIGTIITIFKDGALCALDFKDYEDRCLRLLKKSYPQHHLEHLKDPYGFKACLDRYMAGDFLAFSAVNIALTGTEFQQEVWQNLRTIPAGTTMSYGALARNIGRPKAARAVGYANSLNPIALVLPCHRVIGQNGSLTGFAGGLGRKKWLLIHEKTRSD</sequence>
<organism evidence="9">
    <name type="scientific">hydrothermal vent metagenome</name>
    <dbReference type="NCBI Taxonomy" id="652676"/>
    <lineage>
        <taxon>unclassified sequences</taxon>
        <taxon>metagenomes</taxon>
        <taxon>ecological metagenomes</taxon>
    </lineage>
</organism>
<evidence type="ECO:0000259" key="8">
    <source>
        <dbReference type="Pfam" id="PF01035"/>
    </source>
</evidence>
<dbReference type="SUPFAM" id="SSF53155">
    <property type="entry name" value="Methylated DNA-protein cysteine methyltransferase domain"/>
    <property type="match status" value="1"/>
</dbReference>
<dbReference type="GO" id="GO:0006281">
    <property type="term" value="P:DNA repair"/>
    <property type="evidence" value="ECO:0007669"/>
    <property type="project" value="UniProtKB-KW"/>
</dbReference>
<dbReference type="GO" id="GO:0032259">
    <property type="term" value="P:methylation"/>
    <property type="evidence" value="ECO:0007669"/>
    <property type="project" value="UniProtKB-KW"/>
</dbReference>
<dbReference type="Pfam" id="PF01035">
    <property type="entry name" value="DNA_binding_1"/>
    <property type="match status" value="1"/>
</dbReference>
<dbReference type="SUPFAM" id="SSF46767">
    <property type="entry name" value="Methylated DNA-protein cysteine methyltransferase, C-terminal domain"/>
    <property type="match status" value="1"/>
</dbReference>
<comment type="catalytic activity">
    <reaction evidence="1">
        <text>a 4-O-methyl-thymidine in DNA + L-cysteinyl-[protein] = a thymidine in DNA + S-methyl-L-cysteinyl-[protein]</text>
        <dbReference type="Rhea" id="RHEA:53428"/>
        <dbReference type="Rhea" id="RHEA-COMP:10131"/>
        <dbReference type="Rhea" id="RHEA-COMP:10132"/>
        <dbReference type="Rhea" id="RHEA-COMP:13555"/>
        <dbReference type="Rhea" id="RHEA-COMP:13556"/>
        <dbReference type="ChEBI" id="CHEBI:29950"/>
        <dbReference type="ChEBI" id="CHEBI:82612"/>
        <dbReference type="ChEBI" id="CHEBI:137386"/>
        <dbReference type="ChEBI" id="CHEBI:137387"/>
        <dbReference type="EC" id="2.1.1.63"/>
    </reaction>
</comment>
<evidence type="ECO:0000256" key="3">
    <source>
        <dbReference type="ARBA" id="ARBA00022603"/>
    </source>
</evidence>
<evidence type="ECO:0000256" key="2">
    <source>
        <dbReference type="ARBA" id="ARBA00022490"/>
    </source>
</evidence>
<evidence type="ECO:0000256" key="4">
    <source>
        <dbReference type="ARBA" id="ARBA00022679"/>
    </source>
</evidence>
<dbReference type="InterPro" id="IPR036388">
    <property type="entry name" value="WH-like_DNA-bd_sf"/>
</dbReference>
<dbReference type="PANTHER" id="PTHR10815">
    <property type="entry name" value="METHYLATED-DNA--PROTEIN-CYSTEINE METHYLTRANSFERASE"/>
    <property type="match status" value="1"/>
</dbReference>
<proteinExistence type="predicted"/>
<dbReference type="EC" id="2.1.1.63" evidence="9"/>
<evidence type="ECO:0000256" key="1">
    <source>
        <dbReference type="ARBA" id="ARBA00001286"/>
    </source>
</evidence>
<keyword evidence="3 9" id="KW-0489">Methyltransferase</keyword>
<comment type="catalytic activity">
    <reaction evidence="7">
        <text>a 6-O-methyl-2'-deoxyguanosine in DNA + L-cysteinyl-[protein] = S-methyl-L-cysteinyl-[protein] + a 2'-deoxyguanosine in DNA</text>
        <dbReference type="Rhea" id="RHEA:24000"/>
        <dbReference type="Rhea" id="RHEA-COMP:10131"/>
        <dbReference type="Rhea" id="RHEA-COMP:10132"/>
        <dbReference type="Rhea" id="RHEA-COMP:11367"/>
        <dbReference type="Rhea" id="RHEA-COMP:11368"/>
        <dbReference type="ChEBI" id="CHEBI:29950"/>
        <dbReference type="ChEBI" id="CHEBI:82612"/>
        <dbReference type="ChEBI" id="CHEBI:85445"/>
        <dbReference type="ChEBI" id="CHEBI:85448"/>
        <dbReference type="EC" id="2.1.1.63"/>
    </reaction>
</comment>
<accession>A0A3B1AKV8</accession>
<dbReference type="EMBL" id="UOFW01000006">
    <property type="protein sequence ID" value="VAX02341.1"/>
    <property type="molecule type" value="Genomic_DNA"/>
</dbReference>
<reference evidence="9" key="1">
    <citation type="submission" date="2018-06" db="EMBL/GenBank/DDBJ databases">
        <authorList>
            <person name="Zhirakovskaya E."/>
        </authorList>
    </citation>
    <scope>NUCLEOTIDE SEQUENCE</scope>
</reference>
<evidence type="ECO:0000256" key="6">
    <source>
        <dbReference type="ARBA" id="ARBA00023204"/>
    </source>
</evidence>
<keyword evidence="2" id="KW-0963">Cytoplasm</keyword>
<evidence type="ECO:0000313" key="9">
    <source>
        <dbReference type="EMBL" id="VAX02341.1"/>
    </source>
</evidence>
<dbReference type="NCBIfam" id="TIGR00589">
    <property type="entry name" value="ogt"/>
    <property type="match status" value="1"/>
</dbReference>
<dbReference type="FunFam" id="1.10.10.10:FF:000337">
    <property type="entry name" value="Methylated-DNA--protein-cysteine methyltransferase"/>
    <property type="match status" value="1"/>
</dbReference>
<dbReference type="InterPro" id="IPR014048">
    <property type="entry name" value="MethylDNA_cys_MeTrfase_DNA-bd"/>
</dbReference>
<dbReference type="CDD" id="cd06445">
    <property type="entry name" value="ATase"/>
    <property type="match status" value="1"/>
</dbReference>
<dbReference type="InterPro" id="IPR036217">
    <property type="entry name" value="MethylDNA_cys_MeTrfase_DNAb"/>
</dbReference>
<dbReference type="PANTHER" id="PTHR10815:SF5">
    <property type="entry name" value="METHYLATED-DNA--PROTEIN-CYSTEINE METHYLTRANSFERASE"/>
    <property type="match status" value="1"/>
</dbReference>
<evidence type="ECO:0000256" key="7">
    <source>
        <dbReference type="ARBA" id="ARBA00049348"/>
    </source>
</evidence>
<dbReference type="InterPro" id="IPR036631">
    <property type="entry name" value="MGMT_N_sf"/>
</dbReference>
<dbReference type="PROSITE" id="PS00374">
    <property type="entry name" value="MGMT"/>
    <property type="match status" value="1"/>
</dbReference>
<dbReference type="AlphaFoldDB" id="A0A3B1AKV8"/>
<protein>
    <submittedName>
        <fullName evidence="9">Methylated-DNA--protein-cysteine methyltransferase</fullName>
        <ecNumber evidence="9">2.1.1.63</ecNumber>
    </submittedName>
</protein>
<dbReference type="Gene3D" id="1.10.10.10">
    <property type="entry name" value="Winged helix-like DNA-binding domain superfamily/Winged helix DNA-binding domain"/>
    <property type="match status" value="1"/>
</dbReference>
<dbReference type="GO" id="GO:0003908">
    <property type="term" value="F:methylated-DNA-[protein]-cysteine S-methyltransferase activity"/>
    <property type="evidence" value="ECO:0007669"/>
    <property type="project" value="UniProtKB-EC"/>
</dbReference>
<keyword evidence="4 9" id="KW-0808">Transferase</keyword>
<name>A0A3B1AKV8_9ZZZZ</name>
<keyword evidence="5" id="KW-0227">DNA damage</keyword>
<keyword evidence="6" id="KW-0234">DNA repair</keyword>
<dbReference type="InterPro" id="IPR001497">
    <property type="entry name" value="MethylDNA_cys_MeTrfase_AS"/>
</dbReference>